<feature type="chain" id="PRO_5032727545" evidence="10">
    <location>
        <begin position="30"/>
        <end position="727"/>
    </location>
</feature>
<keyword evidence="5 9" id="KW-0798">TonB box</keyword>
<organism evidence="13 14">
    <name type="scientific">Steroidobacter agaridevorans</name>
    <dbReference type="NCBI Taxonomy" id="2695856"/>
    <lineage>
        <taxon>Bacteria</taxon>
        <taxon>Pseudomonadati</taxon>
        <taxon>Pseudomonadota</taxon>
        <taxon>Gammaproteobacteria</taxon>
        <taxon>Steroidobacterales</taxon>
        <taxon>Steroidobacteraceae</taxon>
        <taxon>Steroidobacter</taxon>
    </lineage>
</organism>
<reference evidence="14" key="1">
    <citation type="submission" date="2020-01" db="EMBL/GenBank/DDBJ databases">
        <title>'Steroidobacter agaridevorans' sp. nov., agar-degrading bacteria isolated from rhizosphere soils.</title>
        <authorList>
            <person name="Ikenaga M."/>
            <person name="Kataoka M."/>
            <person name="Murouchi A."/>
            <person name="Katsuragi S."/>
            <person name="Sakai M."/>
        </authorList>
    </citation>
    <scope>NUCLEOTIDE SEQUENCE [LARGE SCALE GENOMIC DNA]</scope>
    <source>
        <strain evidence="14">YU21-B</strain>
    </source>
</reference>
<feature type="domain" description="TonB-dependent receptor plug" evidence="12">
    <location>
        <begin position="55"/>
        <end position="158"/>
    </location>
</feature>
<dbReference type="EMBL" id="BLJN01000001">
    <property type="protein sequence ID" value="GFE78793.1"/>
    <property type="molecule type" value="Genomic_DNA"/>
</dbReference>
<evidence type="ECO:0000256" key="8">
    <source>
        <dbReference type="PROSITE-ProRule" id="PRU01360"/>
    </source>
</evidence>
<evidence type="ECO:0000256" key="5">
    <source>
        <dbReference type="ARBA" id="ARBA00023077"/>
    </source>
</evidence>
<dbReference type="SUPFAM" id="SSF56935">
    <property type="entry name" value="Porins"/>
    <property type="match status" value="1"/>
</dbReference>
<dbReference type="PROSITE" id="PS52016">
    <property type="entry name" value="TONB_DEPENDENT_REC_3"/>
    <property type="match status" value="1"/>
</dbReference>
<name>A0A829Y6W4_9GAMM</name>
<sequence length="727" mass="78992">MKNYMGRRIPLATSLSSLLLASVATGAQSQDTAAGAEDQIAEVIVTGTRVPKSVDRIPGAITVIGEAELAQTQAVTLDATAVLSRTVPGYSESSQAMSNTGETLRGRIPLRLFDGVPQGSPLREGTRSGTFTDMGIVERIEVINGPSAAEGIGAAGGIINYISRSPTVEGTEVDLTARYSSQFENDGDDWKIGATLTHKQDRFDVLAAVSYVDRGMTYDGNGRAIGLNTSGSVADSEAENLFFKGGLNIGNDQRLQLSVSRFNIAAKGNYILVDGDRTTGVTNTSVRGRPLGAKAEFNDFDQESLTYTHSNLLGGSLTVNAYRAEQAMRYVAEDGPDRQDPLLAPLGTLIDQSEIHTEKKGLRTGWAHSDVFSVTGLELNAGVDWTEDVAEQRLALTDRVWVPPMQYTSIAPFAQLSYDIGPVTLSGGIRREDGELEVDDYVTTWFRDRRPVDGGTLSYEENLPNFGVVWRIVPGLSTFISYSKGFTLPNVGIPLRNVQCSNDNPEGTQPDGCPNDPRQSVAGILDLQPVVVDNTEVGFNWRGSRVSFGASYYESDSDLGVSLAVDPRSEDFVMLRRPVEIKGYEFSSEFKITDTLRATALYSHTEGKTRTIDTGPLDREMGVNDISPDKIGTSFSWQFTEAGDVTVGSTTYLGRDLNEGRPGEEHTSGYTLFDLGANYQFGKSLVTLGVENVTDKFYVLSWSQVPGFRNYWSGRGRVTSLTYTMKF</sequence>
<evidence type="ECO:0000259" key="11">
    <source>
        <dbReference type="Pfam" id="PF00593"/>
    </source>
</evidence>
<keyword evidence="6 8" id="KW-0472">Membrane</keyword>
<dbReference type="PANTHER" id="PTHR30069">
    <property type="entry name" value="TONB-DEPENDENT OUTER MEMBRANE RECEPTOR"/>
    <property type="match status" value="1"/>
</dbReference>
<keyword evidence="10" id="KW-0732">Signal</keyword>
<dbReference type="Proteomes" id="UP000445000">
    <property type="component" value="Unassembled WGS sequence"/>
</dbReference>
<evidence type="ECO:0000256" key="7">
    <source>
        <dbReference type="ARBA" id="ARBA00023237"/>
    </source>
</evidence>
<feature type="domain" description="TonB-dependent receptor-like beta-barrel" evidence="11">
    <location>
        <begin position="273"/>
        <end position="693"/>
    </location>
</feature>
<proteinExistence type="inferred from homology"/>
<dbReference type="InterPro" id="IPR000531">
    <property type="entry name" value="Beta-barrel_TonB"/>
</dbReference>
<keyword evidence="13" id="KW-0675">Receptor</keyword>
<dbReference type="InterPro" id="IPR012910">
    <property type="entry name" value="Plug_dom"/>
</dbReference>
<comment type="caution">
    <text evidence="13">The sequence shown here is derived from an EMBL/GenBank/DDBJ whole genome shotgun (WGS) entry which is preliminary data.</text>
</comment>
<evidence type="ECO:0000259" key="12">
    <source>
        <dbReference type="Pfam" id="PF07715"/>
    </source>
</evidence>
<keyword evidence="7 8" id="KW-0998">Cell outer membrane</keyword>
<dbReference type="Gene3D" id="2.170.130.10">
    <property type="entry name" value="TonB-dependent receptor, plug domain"/>
    <property type="match status" value="1"/>
</dbReference>
<evidence type="ECO:0000256" key="6">
    <source>
        <dbReference type="ARBA" id="ARBA00023136"/>
    </source>
</evidence>
<comment type="subcellular location">
    <subcellularLocation>
        <location evidence="1 8">Cell outer membrane</location>
        <topology evidence="1 8">Multi-pass membrane protein</topology>
    </subcellularLocation>
</comment>
<keyword evidence="2 8" id="KW-0813">Transport</keyword>
<dbReference type="Pfam" id="PF07715">
    <property type="entry name" value="Plug"/>
    <property type="match status" value="1"/>
</dbReference>
<dbReference type="InterPro" id="IPR039426">
    <property type="entry name" value="TonB-dep_rcpt-like"/>
</dbReference>
<evidence type="ECO:0000313" key="14">
    <source>
        <dbReference type="Proteomes" id="UP000445000"/>
    </source>
</evidence>
<dbReference type="GO" id="GO:0009279">
    <property type="term" value="C:cell outer membrane"/>
    <property type="evidence" value="ECO:0007669"/>
    <property type="project" value="UniProtKB-SubCell"/>
</dbReference>
<dbReference type="InterPro" id="IPR036942">
    <property type="entry name" value="Beta-barrel_TonB_sf"/>
</dbReference>
<evidence type="ECO:0000256" key="10">
    <source>
        <dbReference type="SAM" id="SignalP"/>
    </source>
</evidence>
<evidence type="ECO:0000256" key="4">
    <source>
        <dbReference type="ARBA" id="ARBA00022692"/>
    </source>
</evidence>
<keyword evidence="14" id="KW-1185">Reference proteome</keyword>
<dbReference type="PANTHER" id="PTHR30069:SF42">
    <property type="entry name" value="FERRIC AEROBACTIN RECEPTOR"/>
    <property type="match status" value="1"/>
</dbReference>
<dbReference type="GO" id="GO:0044718">
    <property type="term" value="P:siderophore transmembrane transport"/>
    <property type="evidence" value="ECO:0007669"/>
    <property type="project" value="TreeGrafter"/>
</dbReference>
<dbReference type="RefSeq" id="WP_161810648.1">
    <property type="nucleotide sequence ID" value="NZ_BLJN01000001.1"/>
</dbReference>
<evidence type="ECO:0000256" key="1">
    <source>
        <dbReference type="ARBA" id="ARBA00004571"/>
    </source>
</evidence>
<gene>
    <name evidence="13" type="ORF">GCM10011487_07930</name>
</gene>
<evidence type="ECO:0000256" key="9">
    <source>
        <dbReference type="RuleBase" id="RU003357"/>
    </source>
</evidence>
<dbReference type="CDD" id="cd01347">
    <property type="entry name" value="ligand_gated_channel"/>
    <property type="match status" value="1"/>
</dbReference>
<comment type="similarity">
    <text evidence="8 9">Belongs to the TonB-dependent receptor family.</text>
</comment>
<keyword evidence="4 8" id="KW-0812">Transmembrane</keyword>
<protein>
    <submittedName>
        <fullName evidence="13">TonB-dependent receptor</fullName>
    </submittedName>
</protein>
<feature type="signal peptide" evidence="10">
    <location>
        <begin position="1"/>
        <end position="29"/>
    </location>
</feature>
<dbReference type="AlphaFoldDB" id="A0A829Y6W4"/>
<keyword evidence="3 8" id="KW-1134">Transmembrane beta strand</keyword>
<evidence type="ECO:0000313" key="13">
    <source>
        <dbReference type="EMBL" id="GFE78793.1"/>
    </source>
</evidence>
<dbReference type="InterPro" id="IPR037066">
    <property type="entry name" value="Plug_dom_sf"/>
</dbReference>
<evidence type="ECO:0000256" key="2">
    <source>
        <dbReference type="ARBA" id="ARBA00022448"/>
    </source>
</evidence>
<dbReference type="Pfam" id="PF00593">
    <property type="entry name" value="TonB_dep_Rec_b-barrel"/>
    <property type="match status" value="1"/>
</dbReference>
<dbReference type="GO" id="GO:0015344">
    <property type="term" value="F:siderophore uptake transmembrane transporter activity"/>
    <property type="evidence" value="ECO:0007669"/>
    <property type="project" value="TreeGrafter"/>
</dbReference>
<accession>A0A829Y6W4</accession>
<evidence type="ECO:0000256" key="3">
    <source>
        <dbReference type="ARBA" id="ARBA00022452"/>
    </source>
</evidence>
<dbReference type="Gene3D" id="2.40.170.20">
    <property type="entry name" value="TonB-dependent receptor, beta-barrel domain"/>
    <property type="match status" value="1"/>
</dbReference>